<dbReference type="Proteomes" id="UP000075320">
    <property type="component" value="Unassembled WGS sequence"/>
</dbReference>
<feature type="transmembrane region" description="Helical" evidence="1">
    <location>
        <begin position="20"/>
        <end position="42"/>
    </location>
</feature>
<dbReference type="AlphaFoldDB" id="A0A150WLT0"/>
<gene>
    <name evidence="2" type="ORF">AZI86_11105</name>
</gene>
<reference evidence="2 3" key="1">
    <citation type="submission" date="2016-03" db="EMBL/GenBank/DDBJ databases">
        <authorList>
            <person name="Ploux O."/>
        </authorList>
    </citation>
    <scope>NUCLEOTIDE SEQUENCE [LARGE SCALE GENOMIC DNA]</scope>
    <source>
        <strain evidence="2 3">R0</strain>
    </source>
</reference>
<comment type="caution">
    <text evidence="2">The sequence shown here is derived from an EMBL/GenBank/DDBJ whole genome shotgun (WGS) entry which is preliminary data.</text>
</comment>
<proteinExistence type="predicted"/>
<organism evidence="2 3">
    <name type="scientific">Bdellovibrio bacteriovorus</name>
    <dbReference type="NCBI Taxonomy" id="959"/>
    <lineage>
        <taxon>Bacteria</taxon>
        <taxon>Pseudomonadati</taxon>
        <taxon>Bdellovibrionota</taxon>
        <taxon>Bdellovibrionia</taxon>
        <taxon>Bdellovibrionales</taxon>
        <taxon>Pseudobdellovibrionaceae</taxon>
        <taxon>Bdellovibrio</taxon>
    </lineage>
</organism>
<evidence type="ECO:0000313" key="2">
    <source>
        <dbReference type="EMBL" id="KYG64747.1"/>
    </source>
</evidence>
<keyword evidence="1" id="KW-1133">Transmembrane helix</keyword>
<dbReference type="EMBL" id="LUKE01000002">
    <property type="protein sequence ID" value="KYG64747.1"/>
    <property type="molecule type" value="Genomic_DNA"/>
</dbReference>
<feature type="transmembrane region" description="Helical" evidence="1">
    <location>
        <begin position="164"/>
        <end position="183"/>
    </location>
</feature>
<accession>A0A150WLT0</accession>
<keyword evidence="1" id="KW-0812">Transmembrane</keyword>
<keyword evidence="3" id="KW-1185">Reference proteome</keyword>
<protein>
    <submittedName>
        <fullName evidence="2">Uncharacterized protein</fullName>
    </submittedName>
</protein>
<evidence type="ECO:0000313" key="3">
    <source>
        <dbReference type="Proteomes" id="UP000075320"/>
    </source>
</evidence>
<sequence length="191" mass="22013">MILKDDPLTRLLLSRLKAFIQAWWLYLVLLLVGVGALFCFYVPDIYVIKTTYAGDLTDLDLISRIVYEKEVIEELDNKFQLSKTHGIPDEDLVPYYLKKVEHKFIGTEVLHLFIKDSDKNSALTFSNFLTEVAARDFKIRNQSQRILSVEGPELSKGSNLGLKLLGFLVTSLTLFVLLSLYLLRFELLHRK</sequence>
<name>A0A150WLT0_BDEBC</name>
<evidence type="ECO:0000256" key="1">
    <source>
        <dbReference type="SAM" id="Phobius"/>
    </source>
</evidence>
<keyword evidence="1" id="KW-0472">Membrane</keyword>